<evidence type="ECO:0000313" key="4">
    <source>
        <dbReference type="Proteomes" id="UP001501710"/>
    </source>
</evidence>
<dbReference type="Gene3D" id="2.30.110.10">
    <property type="entry name" value="Electron Transport, Fmn-binding Protein, Chain A"/>
    <property type="match status" value="1"/>
</dbReference>
<organism evidence="3 4">
    <name type="scientific">Actinomadura meridiana</name>
    <dbReference type="NCBI Taxonomy" id="559626"/>
    <lineage>
        <taxon>Bacteria</taxon>
        <taxon>Bacillati</taxon>
        <taxon>Actinomycetota</taxon>
        <taxon>Actinomycetes</taxon>
        <taxon>Streptosporangiales</taxon>
        <taxon>Thermomonosporaceae</taxon>
        <taxon>Actinomadura</taxon>
    </lineage>
</organism>
<dbReference type="EMBL" id="BAABAS010000004">
    <property type="protein sequence ID" value="GAA4228262.1"/>
    <property type="molecule type" value="Genomic_DNA"/>
</dbReference>
<reference evidence="4" key="1">
    <citation type="journal article" date="2019" name="Int. J. Syst. Evol. Microbiol.">
        <title>The Global Catalogue of Microorganisms (GCM) 10K type strain sequencing project: providing services to taxonomists for standard genome sequencing and annotation.</title>
        <authorList>
            <consortium name="The Broad Institute Genomics Platform"/>
            <consortium name="The Broad Institute Genome Sequencing Center for Infectious Disease"/>
            <person name="Wu L."/>
            <person name="Ma J."/>
        </authorList>
    </citation>
    <scope>NUCLEOTIDE SEQUENCE [LARGE SCALE GENOMIC DNA]</scope>
    <source>
        <strain evidence="4">JCM 17440</strain>
    </source>
</reference>
<dbReference type="InterPro" id="IPR050268">
    <property type="entry name" value="NADH-dep_flavin_reductase"/>
</dbReference>
<dbReference type="PANTHER" id="PTHR30466">
    <property type="entry name" value="FLAVIN REDUCTASE"/>
    <property type="match status" value="1"/>
</dbReference>
<dbReference type="InterPro" id="IPR012349">
    <property type="entry name" value="Split_barrel_FMN-bd"/>
</dbReference>
<keyword evidence="4" id="KW-1185">Reference proteome</keyword>
<protein>
    <submittedName>
        <fullName evidence="3">Flavin reductase family protein</fullName>
    </submittedName>
</protein>
<sequence>MTVDHVNDRVNDLGTDQFRAALGRHASGVVAITATVGGPVGLTATSFTSVSLTPPLVSFYIADSSTTWPKLRQAAVFGVHLLAEEQAGLAARFAARGADRFAPPTVWRSSEEDVPLIDDAVAHLICDRHETRPIGDHWLVVGQVRRALLNNQKSPLLYHEGAFGGFARHL</sequence>
<gene>
    <name evidence="3" type="ORF">GCM10022254_17990</name>
</gene>
<name>A0ABP8BW77_9ACTN</name>
<dbReference type="Pfam" id="PF01613">
    <property type="entry name" value="Flavin_Reduct"/>
    <property type="match status" value="1"/>
</dbReference>
<evidence type="ECO:0000259" key="2">
    <source>
        <dbReference type="SMART" id="SM00903"/>
    </source>
</evidence>
<dbReference type="InterPro" id="IPR002563">
    <property type="entry name" value="Flavin_Rdtase-like_dom"/>
</dbReference>
<dbReference type="Proteomes" id="UP001501710">
    <property type="component" value="Unassembled WGS sequence"/>
</dbReference>
<dbReference type="PANTHER" id="PTHR30466:SF1">
    <property type="entry name" value="FMN REDUCTASE (NADH) RUTF"/>
    <property type="match status" value="1"/>
</dbReference>
<dbReference type="SUPFAM" id="SSF50475">
    <property type="entry name" value="FMN-binding split barrel"/>
    <property type="match status" value="1"/>
</dbReference>
<evidence type="ECO:0000313" key="3">
    <source>
        <dbReference type="EMBL" id="GAA4228262.1"/>
    </source>
</evidence>
<comment type="caution">
    <text evidence="3">The sequence shown here is derived from an EMBL/GenBank/DDBJ whole genome shotgun (WGS) entry which is preliminary data.</text>
</comment>
<evidence type="ECO:0000256" key="1">
    <source>
        <dbReference type="ARBA" id="ARBA00023002"/>
    </source>
</evidence>
<accession>A0ABP8BW77</accession>
<proteinExistence type="predicted"/>
<keyword evidence="1" id="KW-0560">Oxidoreductase</keyword>
<dbReference type="SMART" id="SM00903">
    <property type="entry name" value="Flavin_Reduct"/>
    <property type="match status" value="1"/>
</dbReference>
<dbReference type="RefSeq" id="WP_344892647.1">
    <property type="nucleotide sequence ID" value="NZ_BAABAS010000004.1"/>
</dbReference>
<feature type="domain" description="Flavin reductase like" evidence="2">
    <location>
        <begin position="22"/>
        <end position="165"/>
    </location>
</feature>